<organism evidence="8 9">
    <name type="scientific">Brassica napus</name>
    <name type="common">Rape</name>
    <dbReference type="NCBI Taxonomy" id="3708"/>
    <lineage>
        <taxon>Eukaryota</taxon>
        <taxon>Viridiplantae</taxon>
        <taxon>Streptophyta</taxon>
        <taxon>Embryophyta</taxon>
        <taxon>Tracheophyta</taxon>
        <taxon>Spermatophyta</taxon>
        <taxon>Magnoliopsida</taxon>
        <taxon>eudicotyledons</taxon>
        <taxon>Gunneridae</taxon>
        <taxon>Pentapetalae</taxon>
        <taxon>rosids</taxon>
        <taxon>malvids</taxon>
        <taxon>Brassicales</taxon>
        <taxon>Brassicaceae</taxon>
        <taxon>Brassiceae</taxon>
        <taxon>Brassica</taxon>
    </lineage>
</organism>
<keyword evidence="5 6" id="KW-0472">Membrane</keyword>
<evidence type="ECO:0000313" key="9">
    <source>
        <dbReference type="Proteomes" id="UP000824890"/>
    </source>
</evidence>
<dbReference type="InterPro" id="IPR013083">
    <property type="entry name" value="Znf_RING/FYVE/PHD"/>
</dbReference>
<dbReference type="PANTHER" id="PTHR46151">
    <property type="entry name" value="NEP1-INTERACTING PROTEIN-LIKE 2"/>
    <property type="match status" value="1"/>
</dbReference>
<dbReference type="Pfam" id="PF17123">
    <property type="entry name" value="zf-RING_11"/>
    <property type="match status" value="1"/>
</dbReference>
<dbReference type="PANTHER" id="PTHR46151:SF21">
    <property type="entry name" value="RING-TYPE DOMAIN-CONTAINING PROTEIN"/>
    <property type="match status" value="1"/>
</dbReference>
<dbReference type="InterPro" id="IPR001841">
    <property type="entry name" value="Znf_RING"/>
</dbReference>
<evidence type="ECO:0000256" key="1">
    <source>
        <dbReference type="ARBA" id="ARBA00004370"/>
    </source>
</evidence>
<dbReference type="Proteomes" id="UP000824890">
    <property type="component" value="Unassembled WGS sequence"/>
</dbReference>
<evidence type="ECO:0000313" key="8">
    <source>
        <dbReference type="EMBL" id="KAH0923212.1"/>
    </source>
</evidence>
<feature type="transmembrane region" description="Helical" evidence="6">
    <location>
        <begin position="38"/>
        <end position="62"/>
    </location>
</feature>
<gene>
    <name evidence="8" type="ORF">HID58_023230</name>
</gene>
<protein>
    <recommendedName>
        <fullName evidence="7">RING-type domain-containing protein</fullName>
    </recommendedName>
</protein>
<feature type="domain" description="RING-type" evidence="7">
    <location>
        <begin position="158"/>
        <end position="231"/>
    </location>
</feature>
<keyword evidence="9" id="KW-1185">Reference proteome</keyword>
<evidence type="ECO:0000256" key="2">
    <source>
        <dbReference type="ARBA" id="ARBA00022723"/>
    </source>
</evidence>
<keyword evidence="6" id="KW-0812">Transmembrane</keyword>
<accession>A0ABQ8D2E4</accession>
<evidence type="ECO:0000259" key="7">
    <source>
        <dbReference type="SMART" id="SM00184"/>
    </source>
</evidence>
<dbReference type="EMBL" id="JAGKQM010000006">
    <property type="protein sequence ID" value="KAH0923212.1"/>
    <property type="molecule type" value="Genomic_DNA"/>
</dbReference>
<dbReference type="Gene3D" id="3.30.40.10">
    <property type="entry name" value="Zinc/RING finger domain, C3HC4 (zinc finger)"/>
    <property type="match status" value="1"/>
</dbReference>
<evidence type="ECO:0000256" key="5">
    <source>
        <dbReference type="ARBA" id="ARBA00023136"/>
    </source>
</evidence>
<keyword evidence="2" id="KW-0479">Metal-binding</keyword>
<name>A0ABQ8D2E4_BRANA</name>
<dbReference type="SUPFAM" id="SSF57850">
    <property type="entry name" value="RING/U-box"/>
    <property type="match status" value="1"/>
</dbReference>
<comment type="caution">
    <text evidence="8">The sequence shown here is derived from an EMBL/GenBank/DDBJ whole genome shotgun (WGS) entry which is preliminary data.</text>
</comment>
<keyword evidence="4" id="KW-0862">Zinc</keyword>
<comment type="subcellular location">
    <subcellularLocation>
        <location evidence="1">Membrane</location>
    </subcellularLocation>
</comment>
<reference evidence="8 9" key="1">
    <citation type="submission" date="2021-05" db="EMBL/GenBank/DDBJ databases">
        <title>Genome Assembly of Synthetic Allotetraploid Brassica napus Reveals Homoeologous Exchanges between Subgenomes.</title>
        <authorList>
            <person name="Davis J.T."/>
        </authorList>
    </citation>
    <scope>NUCLEOTIDE SEQUENCE [LARGE SCALE GENOMIC DNA]</scope>
    <source>
        <strain evidence="9">cv. Da-Ae</strain>
        <tissue evidence="8">Seedling</tissue>
    </source>
</reference>
<sequence length="375" mass="41344">MAFQSGFYPLSTTPSLGNVVERMKEACHLHVSALLGTIISANLIFFFALVGTLLGAFTGALIGQETESGFIRGAEIGAFYGAVVSIEVFQSSIQLWRLDESCLVYLHDVVVSLLSGTLVRERIAPAIRQRISLLETGGSTLTITGNNNADDSGNRESCSICLQDYQRGEIVRILPSCRHMFHLPCLLHPLRVTTSSLIYGRTFTLPSSSRKGVNISTPKPPLRLPLLCTKCYMFFQPVKATQSLLHCLILAMVLELFNCSYQSTASTSYKAPLGARDVLIFLCSHQIIHSNSSKGESQVSMVGLDQPFSNPIIRSHIVGSYSHLSMFLGISVSGKHLYGYICPFKTFIFCIVVVFVYRFAIEITSCCNRFSLFDF</sequence>
<feature type="transmembrane region" description="Helical" evidence="6">
    <location>
        <begin position="337"/>
        <end position="360"/>
    </location>
</feature>
<proteinExistence type="predicted"/>
<evidence type="ECO:0000256" key="6">
    <source>
        <dbReference type="SAM" id="Phobius"/>
    </source>
</evidence>
<keyword evidence="3" id="KW-0863">Zinc-finger</keyword>
<evidence type="ECO:0000256" key="3">
    <source>
        <dbReference type="ARBA" id="ARBA00022771"/>
    </source>
</evidence>
<evidence type="ECO:0000256" key="4">
    <source>
        <dbReference type="ARBA" id="ARBA00022833"/>
    </source>
</evidence>
<dbReference type="SMART" id="SM00184">
    <property type="entry name" value="RING"/>
    <property type="match status" value="1"/>
</dbReference>
<keyword evidence="6" id="KW-1133">Transmembrane helix</keyword>